<dbReference type="Pfam" id="PF16862">
    <property type="entry name" value="Glyco_hydro_79C"/>
    <property type="match status" value="1"/>
</dbReference>
<accession>A0A427XDY6</accession>
<dbReference type="PANTHER" id="PTHR36183:SF2">
    <property type="entry name" value="BETA-GLUCURONIDASE C-TERMINAL DOMAIN-CONTAINING PROTEIN"/>
    <property type="match status" value="1"/>
</dbReference>
<dbReference type="RefSeq" id="XP_028472130.1">
    <property type="nucleotide sequence ID" value="XM_028619557.1"/>
</dbReference>
<name>A0A427XDY6_9TREE</name>
<dbReference type="SUPFAM" id="SSF51445">
    <property type="entry name" value="(Trans)glycosidases"/>
    <property type="match status" value="1"/>
</dbReference>
<organism evidence="2 3">
    <name type="scientific">Apiotrichum porosum</name>
    <dbReference type="NCBI Taxonomy" id="105984"/>
    <lineage>
        <taxon>Eukaryota</taxon>
        <taxon>Fungi</taxon>
        <taxon>Dikarya</taxon>
        <taxon>Basidiomycota</taxon>
        <taxon>Agaricomycotina</taxon>
        <taxon>Tremellomycetes</taxon>
        <taxon>Trichosporonales</taxon>
        <taxon>Trichosporonaceae</taxon>
        <taxon>Apiotrichum</taxon>
    </lineage>
</organism>
<feature type="domain" description="Beta-glucuronidase C-terminal" evidence="1">
    <location>
        <begin position="430"/>
        <end position="524"/>
    </location>
</feature>
<proteinExistence type="predicted"/>
<dbReference type="InterPro" id="IPR017853">
    <property type="entry name" value="GH"/>
</dbReference>
<sequence>MRLPITPLLLARNTTTSSVAITGNVTDTALFLPSSQPGWAEKLDPQISGFSIEMDHWRDWAGNYTGQSNAFVNTALGHLSERTGQPVFFRVGANSEDRATLNLSVQVMDAVFPEATADVPAPEATSISIGNDFYALSGNLPKGTLFHWGVNLKVLNATETLAQVSHLEESFTRNTTKDVVLKYVEFGNEPDVFAGFASVAAGWEAWNVGNYTATWTAVAKSAAKGIAKAGAKLSPGSFVNFGPQFGSLSWTPSAAFMDGMLADNQVAKNTGQWTMHQYSGAFADGIAVTPGTLMDKTNIRTNISSKADGIRFTKSQGLAYVLSETNSYANHGIPGLSNTAEQTLWAIQQMLQGASMGIGRHHFHNGRGFKYNVLQPIALEGTGVDDGTGRQDRPHIMPLYYAFLVVNEAVGKTGNSYIVELPTNTLKLSAYGVFENKKLVRAVLVNTDVYTADSSARSGQSVTLSGGSSSATLRRFSTPYTNSTTGFTWAGQDFDTATSDPVGTVSDEAVNGGVITLEASSAVLVSFN</sequence>
<dbReference type="OrthoDB" id="2796951at2759"/>
<evidence type="ECO:0000313" key="3">
    <source>
        <dbReference type="Proteomes" id="UP000279236"/>
    </source>
</evidence>
<dbReference type="AlphaFoldDB" id="A0A427XDY6"/>
<dbReference type="InterPro" id="IPR052974">
    <property type="entry name" value="GH79_Enzymes"/>
</dbReference>
<dbReference type="Proteomes" id="UP000279236">
    <property type="component" value="Unassembled WGS sequence"/>
</dbReference>
<dbReference type="InterPro" id="IPR031728">
    <property type="entry name" value="GlcAase_C"/>
</dbReference>
<evidence type="ECO:0000313" key="2">
    <source>
        <dbReference type="EMBL" id="RSH76983.1"/>
    </source>
</evidence>
<dbReference type="Gene3D" id="2.60.40.1180">
    <property type="entry name" value="Golgi alpha-mannosidase II"/>
    <property type="match status" value="1"/>
</dbReference>
<dbReference type="PANTHER" id="PTHR36183">
    <property type="entry name" value="BETA-GLUCURONIDASE"/>
    <property type="match status" value="1"/>
</dbReference>
<keyword evidence="3" id="KW-1185">Reference proteome</keyword>
<dbReference type="InterPro" id="IPR013780">
    <property type="entry name" value="Glyco_hydro_b"/>
</dbReference>
<evidence type="ECO:0000259" key="1">
    <source>
        <dbReference type="Pfam" id="PF16862"/>
    </source>
</evidence>
<dbReference type="GeneID" id="39588465"/>
<protein>
    <recommendedName>
        <fullName evidence="1">Beta-glucuronidase C-terminal domain-containing protein</fullName>
    </recommendedName>
</protein>
<comment type="caution">
    <text evidence="2">The sequence shown here is derived from an EMBL/GenBank/DDBJ whole genome shotgun (WGS) entry which is preliminary data.</text>
</comment>
<dbReference type="Gene3D" id="3.20.20.80">
    <property type="entry name" value="Glycosidases"/>
    <property type="match status" value="1"/>
</dbReference>
<gene>
    <name evidence="2" type="ORF">EHS24_003922</name>
</gene>
<reference evidence="2 3" key="1">
    <citation type="submission" date="2018-11" db="EMBL/GenBank/DDBJ databases">
        <title>Genome sequence of Apiotrichum porosum DSM 27194.</title>
        <authorList>
            <person name="Aliyu H."/>
            <person name="Gorte O."/>
            <person name="Ochsenreither K."/>
        </authorList>
    </citation>
    <scope>NUCLEOTIDE SEQUENCE [LARGE SCALE GENOMIC DNA]</scope>
    <source>
        <strain evidence="2 3">DSM 27194</strain>
    </source>
</reference>
<dbReference type="EMBL" id="RSCE01000019">
    <property type="protein sequence ID" value="RSH76983.1"/>
    <property type="molecule type" value="Genomic_DNA"/>
</dbReference>